<dbReference type="AlphaFoldDB" id="A0A6A4GQ24"/>
<evidence type="ECO:0008006" key="3">
    <source>
        <dbReference type="Google" id="ProtNLM"/>
    </source>
</evidence>
<sequence>MKPITLEYLAIKVEKGFSLAAPAFASLRQTVVELGGVKEQYYGFTDDQNESTAMDHSYHFQPTSWLVPFRFAEEVRPALAAPVCEFAFIALKETSKPSSISESLHKTFTDCYYAKGFTGGNWGIASNSDNRMCVYVLGWESRADHAAYSKSALFDVEINKLLPHYAPGSMGLFSKLTQEKS</sequence>
<dbReference type="OrthoDB" id="2824656at2759"/>
<dbReference type="Proteomes" id="UP000799118">
    <property type="component" value="Unassembled WGS sequence"/>
</dbReference>
<accession>A0A6A4GQ24</accession>
<name>A0A6A4GQ24_9AGAR</name>
<keyword evidence="2" id="KW-1185">Reference proteome</keyword>
<dbReference type="EMBL" id="ML769803">
    <property type="protein sequence ID" value="KAE9387400.1"/>
    <property type="molecule type" value="Genomic_DNA"/>
</dbReference>
<reference evidence="1" key="1">
    <citation type="journal article" date="2019" name="Environ. Microbiol.">
        <title>Fungal ecological strategies reflected in gene transcription - a case study of two litter decomposers.</title>
        <authorList>
            <person name="Barbi F."/>
            <person name="Kohler A."/>
            <person name="Barry K."/>
            <person name="Baskaran P."/>
            <person name="Daum C."/>
            <person name="Fauchery L."/>
            <person name="Ihrmark K."/>
            <person name="Kuo A."/>
            <person name="LaButti K."/>
            <person name="Lipzen A."/>
            <person name="Morin E."/>
            <person name="Grigoriev I.V."/>
            <person name="Henrissat B."/>
            <person name="Lindahl B."/>
            <person name="Martin F."/>
        </authorList>
    </citation>
    <scope>NUCLEOTIDE SEQUENCE</scope>
    <source>
        <strain evidence="1">JB14</strain>
    </source>
</reference>
<protein>
    <recommendedName>
        <fullName evidence="3">ABM domain-containing protein</fullName>
    </recommendedName>
</protein>
<evidence type="ECO:0000313" key="1">
    <source>
        <dbReference type="EMBL" id="KAE9387400.1"/>
    </source>
</evidence>
<evidence type="ECO:0000313" key="2">
    <source>
        <dbReference type="Proteomes" id="UP000799118"/>
    </source>
</evidence>
<proteinExistence type="predicted"/>
<organism evidence="1 2">
    <name type="scientific">Gymnopus androsaceus JB14</name>
    <dbReference type="NCBI Taxonomy" id="1447944"/>
    <lineage>
        <taxon>Eukaryota</taxon>
        <taxon>Fungi</taxon>
        <taxon>Dikarya</taxon>
        <taxon>Basidiomycota</taxon>
        <taxon>Agaricomycotina</taxon>
        <taxon>Agaricomycetes</taxon>
        <taxon>Agaricomycetidae</taxon>
        <taxon>Agaricales</taxon>
        <taxon>Marasmiineae</taxon>
        <taxon>Omphalotaceae</taxon>
        <taxon>Gymnopus</taxon>
    </lineage>
</organism>
<gene>
    <name evidence="1" type="ORF">BT96DRAFT_927634</name>
</gene>